<evidence type="ECO:0000256" key="2">
    <source>
        <dbReference type="ARBA" id="ARBA00023015"/>
    </source>
</evidence>
<evidence type="ECO:0000256" key="5">
    <source>
        <dbReference type="ARBA" id="ARBA00023163"/>
    </source>
</evidence>
<dbReference type="InterPro" id="IPR013249">
    <property type="entry name" value="RNA_pol_sigma70_r4_t2"/>
</dbReference>
<feature type="domain" description="RNA polymerase sigma-70 region 2" evidence="6">
    <location>
        <begin position="11"/>
        <end position="78"/>
    </location>
</feature>
<dbReference type="GO" id="GO:0016987">
    <property type="term" value="F:sigma factor activity"/>
    <property type="evidence" value="ECO:0007669"/>
    <property type="project" value="UniProtKB-KW"/>
</dbReference>
<organism evidence="8 9">
    <name type="scientific">Kineosporia babensis</name>
    <dbReference type="NCBI Taxonomy" id="499548"/>
    <lineage>
        <taxon>Bacteria</taxon>
        <taxon>Bacillati</taxon>
        <taxon>Actinomycetota</taxon>
        <taxon>Actinomycetes</taxon>
        <taxon>Kineosporiales</taxon>
        <taxon>Kineosporiaceae</taxon>
        <taxon>Kineosporia</taxon>
    </lineage>
</organism>
<dbReference type="InterPro" id="IPR007627">
    <property type="entry name" value="RNA_pol_sigma70_r2"/>
</dbReference>
<comment type="caution">
    <text evidence="8">The sequence shown here is derived from an EMBL/GenBank/DDBJ whole genome shotgun (WGS) entry which is preliminary data.</text>
</comment>
<dbReference type="PANTHER" id="PTHR43133">
    <property type="entry name" value="RNA POLYMERASE ECF-TYPE SIGMA FACTO"/>
    <property type="match status" value="1"/>
</dbReference>
<feature type="domain" description="RNA polymerase sigma factor 70 region 4 type 2" evidence="7">
    <location>
        <begin position="107"/>
        <end position="159"/>
    </location>
</feature>
<gene>
    <name evidence="8" type="ORF">LR394_00970</name>
</gene>
<dbReference type="InterPro" id="IPR013324">
    <property type="entry name" value="RNA_pol_sigma_r3/r4-like"/>
</dbReference>
<evidence type="ECO:0000259" key="7">
    <source>
        <dbReference type="Pfam" id="PF08281"/>
    </source>
</evidence>
<sequence length="196" mass="22422">MTSADDRFRRLYADNFQAMLAYALRRVGSLDDSADLVAEIFLVAWRRRAEMPPGDESRLWLFGVARLTLANHGRGEQRRHQLGEKLRLELREHLVTHDPTSELLEVRAVRELMAQLEPHDREVLELAVWEQLAPREIAVALGLSSQVVRARLSRARKRMRILLENHSSGMFYGHKSAKAGHVRGVPTMLEPKEGKS</sequence>
<dbReference type="NCBIfam" id="TIGR02937">
    <property type="entry name" value="sigma70-ECF"/>
    <property type="match status" value="1"/>
</dbReference>
<dbReference type="Pfam" id="PF08281">
    <property type="entry name" value="Sigma70_r4_2"/>
    <property type="match status" value="1"/>
</dbReference>
<dbReference type="PANTHER" id="PTHR43133:SF8">
    <property type="entry name" value="RNA POLYMERASE SIGMA FACTOR HI_1459-RELATED"/>
    <property type="match status" value="1"/>
</dbReference>
<dbReference type="Gene3D" id="1.10.10.10">
    <property type="entry name" value="Winged helix-like DNA-binding domain superfamily/Winged helix DNA-binding domain"/>
    <property type="match status" value="1"/>
</dbReference>
<dbReference type="CDD" id="cd06171">
    <property type="entry name" value="Sigma70_r4"/>
    <property type="match status" value="1"/>
</dbReference>
<dbReference type="AlphaFoldDB" id="A0A9X1NAH7"/>
<evidence type="ECO:0000256" key="4">
    <source>
        <dbReference type="ARBA" id="ARBA00023125"/>
    </source>
</evidence>
<reference evidence="8" key="1">
    <citation type="submission" date="2021-11" db="EMBL/GenBank/DDBJ databases">
        <title>Streptomyces corallinus and Kineosporia corallina sp. nov., two new coral-derived marine actinobacteria.</title>
        <authorList>
            <person name="Buangrab K."/>
            <person name="Sutthacheep M."/>
            <person name="Yeemin T."/>
            <person name="Harunari E."/>
            <person name="Igarashi Y."/>
            <person name="Sripreechasak P."/>
            <person name="Kanchanasin P."/>
            <person name="Tanasupawat S."/>
            <person name="Phongsopitanun W."/>
        </authorList>
    </citation>
    <scope>NUCLEOTIDE SEQUENCE</scope>
    <source>
        <strain evidence="8">JCM 31032</strain>
    </source>
</reference>
<dbReference type="EMBL" id="JAJOMB010000001">
    <property type="protein sequence ID" value="MCD5309453.1"/>
    <property type="molecule type" value="Genomic_DNA"/>
</dbReference>
<dbReference type="SUPFAM" id="SSF88946">
    <property type="entry name" value="Sigma2 domain of RNA polymerase sigma factors"/>
    <property type="match status" value="1"/>
</dbReference>
<keyword evidence="4" id="KW-0238">DNA-binding</keyword>
<dbReference type="Gene3D" id="1.10.1740.10">
    <property type="match status" value="1"/>
</dbReference>
<evidence type="ECO:0000259" key="6">
    <source>
        <dbReference type="Pfam" id="PF04542"/>
    </source>
</evidence>
<name>A0A9X1NAH7_9ACTN</name>
<dbReference type="GO" id="GO:0006352">
    <property type="term" value="P:DNA-templated transcription initiation"/>
    <property type="evidence" value="ECO:0007669"/>
    <property type="project" value="InterPro"/>
</dbReference>
<keyword evidence="2" id="KW-0805">Transcription regulation</keyword>
<evidence type="ECO:0000256" key="1">
    <source>
        <dbReference type="ARBA" id="ARBA00010641"/>
    </source>
</evidence>
<comment type="similarity">
    <text evidence="1">Belongs to the sigma-70 factor family. ECF subfamily.</text>
</comment>
<dbReference type="Pfam" id="PF04542">
    <property type="entry name" value="Sigma70_r2"/>
    <property type="match status" value="1"/>
</dbReference>
<dbReference type="InterPro" id="IPR036388">
    <property type="entry name" value="WH-like_DNA-bd_sf"/>
</dbReference>
<dbReference type="Proteomes" id="UP001138997">
    <property type="component" value="Unassembled WGS sequence"/>
</dbReference>
<keyword evidence="5" id="KW-0804">Transcription</keyword>
<evidence type="ECO:0000256" key="3">
    <source>
        <dbReference type="ARBA" id="ARBA00023082"/>
    </source>
</evidence>
<dbReference type="InterPro" id="IPR039425">
    <property type="entry name" value="RNA_pol_sigma-70-like"/>
</dbReference>
<dbReference type="GO" id="GO:0003677">
    <property type="term" value="F:DNA binding"/>
    <property type="evidence" value="ECO:0007669"/>
    <property type="project" value="UniProtKB-KW"/>
</dbReference>
<evidence type="ECO:0000313" key="9">
    <source>
        <dbReference type="Proteomes" id="UP001138997"/>
    </source>
</evidence>
<dbReference type="InterPro" id="IPR014284">
    <property type="entry name" value="RNA_pol_sigma-70_dom"/>
</dbReference>
<protein>
    <submittedName>
        <fullName evidence="8">RNA polymerase sigma factor</fullName>
    </submittedName>
</protein>
<accession>A0A9X1NAH7</accession>
<evidence type="ECO:0000313" key="8">
    <source>
        <dbReference type="EMBL" id="MCD5309453.1"/>
    </source>
</evidence>
<dbReference type="InterPro" id="IPR013325">
    <property type="entry name" value="RNA_pol_sigma_r2"/>
</dbReference>
<keyword evidence="3" id="KW-0731">Sigma factor</keyword>
<dbReference type="RefSeq" id="WP_231438379.1">
    <property type="nucleotide sequence ID" value="NZ_JAJOMB010000001.1"/>
</dbReference>
<keyword evidence="9" id="KW-1185">Reference proteome</keyword>
<dbReference type="SUPFAM" id="SSF88659">
    <property type="entry name" value="Sigma3 and sigma4 domains of RNA polymerase sigma factors"/>
    <property type="match status" value="1"/>
</dbReference>
<proteinExistence type="inferred from homology"/>